<sequence length="461" mass="50960">MSGKRRAGLTKDAVPSIFDGAPGYLSKKIKSPQKKTIRQTCGKLTRTFTRAKRCEETAEQEAHPPRQRQPPKHIRIFVLPEQKEKLDALRKAKSALRRSRARLVKCNQLLARQLQNTRQELMKLQDEEIREKLRGLDIPPMQLVLLEECISAARATSSKNRRYSDDWLLLGRGELRTSERKCTDVFSSAVVAARKRRRTRAAPPSFERPTPPVLRSLVCVNRVAAARSEGWAPPATTVRGGGQLGGRRPAATESETYGWDSRPSTCGDPFRPRAPLVTDLLTPLWRERKGSRRRSRHAARPGLFMAQRWAAPPSSPFSGGGRAVVIVPAFPGVDEGSFGHRSGNAQMCFPRLWWPRGSVDGHRPTPPVLRSLVCEPRGRGEIRGLGAASSTAVTRVTSFLAPSRAATTVRGGGQLGGRRPAATESETYGWDSRVSLPVVVASAPQLPEPTTRRRPPSRIRG</sequence>
<reference evidence="3" key="1">
    <citation type="journal article" date="2020" name="Cell">
        <title>Large-Scale Comparative Analyses of Tick Genomes Elucidate Their Genetic Diversity and Vector Capacities.</title>
        <authorList>
            <consortium name="Tick Genome and Microbiome Consortium (TIGMIC)"/>
            <person name="Jia N."/>
            <person name="Wang J."/>
            <person name="Shi W."/>
            <person name="Du L."/>
            <person name="Sun Y."/>
            <person name="Zhan W."/>
            <person name="Jiang J.F."/>
            <person name="Wang Q."/>
            <person name="Zhang B."/>
            <person name="Ji P."/>
            <person name="Bell-Sakyi L."/>
            <person name="Cui X.M."/>
            <person name="Yuan T.T."/>
            <person name="Jiang B.G."/>
            <person name="Yang W.F."/>
            <person name="Lam T.T."/>
            <person name="Chang Q.C."/>
            <person name="Ding S.J."/>
            <person name="Wang X.J."/>
            <person name="Zhu J.G."/>
            <person name="Ruan X.D."/>
            <person name="Zhao L."/>
            <person name="Wei J.T."/>
            <person name="Ye R.Z."/>
            <person name="Que T.C."/>
            <person name="Du C.H."/>
            <person name="Zhou Y.H."/>
            <person name="Cheng J.X."/>
            <person name="Dai P.F."/>
            <person name="Guo W.B."/>
            <person name="Han X.H."/>
            <person name="Huang E.J."/>
            <person name="Li L.F."/>
            <person name="Wei W."/>
            <person name="Gao Y.C."/>
            <person name="Liu J.Z."/>
            <person name="Shao H.Z."/>
            <person name="Wang X."/>
            <person name="Wang C.C."/>
            <person name="Yang T.C."/>
            <person name="Huo Q.B."/>
            <person name="Li W."/>
            <person name="Chen H.Y."/>
            <person name="Chen S.E."/>
            <person name="Zhou L.G."/>
            <person name="Ni X.B."/>
            <person name="Tian J.H."/>
            <person name="Sheng Y."/>
            <person name="Liu T."/>
            <person name="Pan Y.S."/>
            <person name="Xia L.Y."/>
            <person name="Li J."/>
            <person name="Zhao F."/>
            <person name="Cao W.C."/>
        </authorList>
    </citation>
    <scope>NUCLEOTIDE SEQUENCE</scope>
    <source>
        <strain evidence="3">Rsan-2018</strain>
    </source>
</reference>
<proteinExistence type="predicted"/>
<keyword evidence="4" id="KW-1185">Reference proteome</keyword>
<feature type="coiled-coil region" evidence="1">
    <location>
        <begin position="79"/>
        <end position="134"/>
    </location>
</feature>
<dbReference type="AlphaFoldDB" id="A0A9D4STY5"/>
<comment type="caution">
    <text evidence="3">The sequence shown here is derived from an EMBL/GenBank/DDBJ whole genome shotgun (WGS) entry which is preliminary data.</text>
</comment>
<evidence type="ECO:0000256" key="1">
    <source>
        <dbReference type="SAM" id="Coils"/>
    </source>
</evidence>
<feature type="region of interest" description="Disordered" evidence="2">
    <location>
        <begin position="234"/>
        <end position="271"/>
    </location>
</feature>
<dbReference type="Proteomes" id="UP000821837">
    <property type="component" value="Chromosome 6"/>
</dbReference>
<accession>A0A9D4STY5</accession>
<evidence type="ECO:0000313" key="3">
    <source>
        <dbReference type="EMBL" id="KAH7948450.1"/>
    </source>
</evidence>
<evidence type="ECO:0000256" key="2">
    <source>
        <dbReference type="SAM" id="MobiDB-lite"/>
    </source>
</evidence>
<gene>
    <name evidence="3" type="ORF">HPB52_022940</name>
</gene>
<reference evidence="3" key="2">
    <citation type="submission" date="2021-09" db="EMBL/GenBank/DDBJ databases">
        <authorList>
            <person name="Jia N."/>
            <person name="Wang J."/>
            <person name="Shi W."/>
            <person name="Du L."/>
            <person name="Sun Y."/>
            <person name="Zhan W."/>
            <person name="Jiang J."/>
            <person name="Wang Q."/>
            <person name="Zhang B."/>
            <person name="Ji P."/>
            <person name="Sakyi L.B."/>
            <person name="Cui X."/>
            <person name="Yuan T."/>
            <person name="Jiang B."/>
            <person name="Yang W."/>
            <person name="Lam T.T.-Y."/>
            <person name="Chang Q."/>
            <person name="Ding S."/>
            <person name="Wang X."/>
            <person name="Zhu J."/>
            <person name="Ruan X."/>
            <person name="Zhao L."/>
            <person name="Wei J."/>
            <person name="Que T."/>
            <person name="Du C."/>
            <person name="Cheng J."/>
            <person name="Dai P."/>
            <person name="Han X."/>
            <person name="Huang E."/>
            <person name="Gao Y."/>
            <person name="Liu J."/>
            <person name="Shao H."/>
            <person name="Ye R."/>
            <person name="Li L."/>
            <person name="Wei W."/>
            <person name="Wang X."/>
            <person name="Wang C."/>
            <person name="Huo Q."/>
            <person name="Li W."/>
            <person name="Guo W."/>
            <person name="Chen H."/>
            <person name="Chen S."/>
            <person name="Zhou L."/>
            <person name="Zhou L."/>
            <person name="Ni X."/>
            <person name="Tian J."/>
            <person name="Zhou Y."/>
            <person name="Sheng Y."/>
            <person name="Liu T."/>
            <person name="Pan Y."/>
            <person name="Xia L."/>
            <person name="Li J."/>
            <person name="Zhao F."/>
            <person name="Cao W."/>
        </authorList>
    </citation>
    <scope>NUCLEOTIDE SEQUENCE</scope>
    <source>
        <strain evidence="3">Rsan-2018</strain>
        <tissue evidence="3">Larvae</tissue>
    </source>
</reference>
<name>A0A9D4STY5_RHISA</name>
<dbReference type="EMBL" id="JABSTV010001252">
    <property type="protein sequence ID" value="KAH7948450.1"/>
    <property type="molecule type" value="Genomic_DNA"/>
</dbReference>
<organism evidence="3 4">
    <name type="scientific">Rhipicephalus sanguineus</name>
    <name type="common">Brown dog tick</name>
    <name type="synonym">Ixodes sanguineus</name>
    <dbReference type="NCBI Taxonomy" id="34632"/>
    <lineage>
        <taxon>Eukaryota</taxon>
        <taxon>Metazoa</taxon>
        <taxon>Ecdysozoa</taxon>
        <taxon>Arthropoda</taxon>
        <taxon>Chelicerata</taxon>
        <taxon>Arachnida</taxon>
        <taxon>Acari</taxon>
        <taxon>Parasitiformes</taxon>
        <taxon>Ixodida</taxon>
        <taxon>Ixodoidea</taxon>
        <taxon>Ixodidae</taxon>
        <taxon>Rhipicephalinae</taxon>
        <taxon>Rhipicephalus</taxon>
        <taxon>Rhipicephalus</taxon>
    </lineage>
</organism>
<keyword evidence="1" id="KW-0175">Coiled coil</keyword>
<protein>
    <submittedName>
        <fullName evidence="3">Uncharacterized protein</fullName>
    </submittedName>
</protein>
<evidence type="ECO:0000313" key="4">
    <source>
        <dbReference type="Proteomes" id="UP000821837"/>
    </source>
</evidence>